<accession>A0A6J4Q0F3</accession>
<protein>
    <submittedName>
        <fullName evidence="1">Uncharacterized protein</fullName>
    </submittedName>
</protein>
<reference evidence="1" key="1">
    <citation type="submission" date="2020-02" db="EMBL/GenBank/DDBJ databases">
        <authorList>
            <person name="Meier V. D."/>
        </authorList>
    </citation>
    <scope>NUCLEOTIDE SEQUENCE</scope>
    <source>
        <strain evidence="1">AVDCRST_MAG37</strain>
    </source>
</reference>
<name>A0A6J4Q0F3_9ACTN</name>
<dbReference type="AlphaFoldDB" id="A0A6J4Q0F3"/>
<gene>
    <name evidence="1" type="ORF">AVDCRST_MAG37-444</name>
</gene>
<evidence type="ECO:0000313" key="1">
    <source>
        <dbReference type="EMBL" id="CAA9428851.1"/>
    </source>
</evidence>
<sequence length="112" mass="12352">MTGADRWEMLERIGAFAAGELSGEEAREVERFILEDPEGQRLAASYVRMLALLGAIGKETPEVPEAIINHALRRAYASAFVRQAEEFFGGLGRAYLAAFVYYLGLKRPGTAQ</sequence>
<dbReference type="EMBL" id="CADCVD010000020">
    <property type="protein sequence ID" value="CAA9428851.1"/>
    <property type="molecule type" value="Genomic_DNA"/>
</dbReference>
<organism evidence="1">
    <name type="scientific">uncultured Rubrobacteraceae bacterium</name>
    <dbReference type="NCBI Taxonomy" id="349277"/>
    <lineage>
        <taxon>Bacteria</taxon>
        <taxon>Bacillati</taxon>
        <taxon>Actinomycetota</taxon>
        <taxon>Rubrobacteria</taxon>
        <taxon>Rubrobacterales</taxon>
        <taxon>Rubrobacteraceae</taxon>
        <taxon>environmental samples</taxon>
    </lineage>
</organism>
<proteinExistence type="predicted"/>